<dbReference type="OrthoDB" id="92741at2"/>
<dbReference type="AlphaFoldDB" id="E3H7Z5"/>
<accession>E3H7Z5</accession>
<dbReference type="EMBL" id="CP002281">
    <property type="protein sequence ID" value="ADO82947.1"/>
    <property type="molecule type" value="Genomic_DNA"/>
</dbReference>
<evidence type="ECO:0000313" key="1">
    <source>
        <dbReference type="EMBL" id="ADO82947.1"/>
    </source>
</evidence>
<dbReference type="eggNOG" id="ENOG502ZCIA">
    <property type="taxonomic scope" value="Bacteria"/>
</dbReference>
<keyword evidence="2" id="KW-1185">Reference proteome</keyword>
<gene>
    <name evidence="1" type="ordered locus">Ilyop_1166</name>
</gene>
<name>E3H7Z5_ILYPC</name>
<dbReference type="KEGG" id="ipo:Ilyop_1166"/>
<proteinExistence type="predicted"/>
<sequence length="285" mass="33127">MIYFLFLNHPKGEKLYKMPSEKEKMARRYFSSGDMIESDVEIKGKIYRATIDYGVFSAMTNFDCFNCLDTCCGDAPSKFSDATRKLILGNIDEYNNLTKNIDILEELGYERKSIEESIQKDDLMIPEDHIGEEIELCTCAFRPNNSTTLCSAHSICLEKGMEASDILNHKPLICNLWPIEVLAEEDLSMLYITLPDDFTNGFTIEDYYNKACINYEYGTSASFKRTNPEGFHKNDYRPLIVSYQDTIKNSFGEKCYEKIKKKLIEEEFVSEDEFYAERQQLIKRY</sequence>
<dbReference type="Proteomes" id="UP000006875">
    <property type="component" value="Chromosome"/>
</dbReference>
<reference evidence="1 2" key="1">
    <citation type="journal article" date="2010" name="Stand. Genomic Sci.">
        <title>Complete genome sequence of Ilyobacter polytropus type strain (CuHbu1).</title>
        <authorList>
            <person name="Sikorski J."/>
            <person name="Chertkov O."/>
            <person name="Lapidus A."/>
            <person name="Nolan M."/>
            <person name="Lucas S."/>
            <person name="Del Rio T.G."/>
            <person name="Tice H."/>
            <person name="Cheng J.F."/>
            <person name="Tapia R."/>
            <person name="Han C."/>
            <person name="Goodwin L."/>
            <person name="Pitluck S."/>
            <person name="Liolios K."/>
            <person name="Ivanova N."/>
            <person name="Mavromatis K."/>
            <person name="Mikhailova N."/>
            <person name="Pati A."/>
            <person name="Chen A."/>
            <person name="Palaniappan K."/>
            <person name="Land M."/>
            <person name="Hauser L."/>
            <person name="Chang Y.J."/>
            <person name="Jeffries C.D."/>
            <person name="Brambilla E."/>
            <person name="Yasawong M."/>
            <person name="Rohde M."/>
            <person name="Pukall R."/>
            <person name="Spring S."/>
            <person name="Goker M."/>
            <person name="Woyke T."/>
            <person name="Bristow J."/>
            <person name="Eisen J.A."/>
            <person name="Markowitz V."/>
            <person name="Hugenholtz P."/>
            <person name="Kyrpides N.C."/>
            <person name="Klenk H.P."/>
        </authorList>
    </citation>
    <scope>NUCLEOTIDE SEQUENCE [LARGE SCALE GENOMIC DNA]</scope>
    <source>
        <strain evidence="2">ATCC 51220 / DSM 2926 / LMG 16218 / CuHBu1</strain>
    </source>
</reference>
<organism evidence="1 2">
    <name type="scientific">Ilyobacter polytropus (strain ATCC 51220 / DSM 2926 / LMG 16218 / CuHBu1)</name>
    <dbReference type="NCBI Taxonomy" id="572544"/>
    <lineage>
        <taxon>Bacteria</taxon>
        <taxon>Fusobacteriati</taxon>
        <taxon>Fusobacteriota</taxon>
        <taxon>Fusobacteriia</taxon>
        <taxon>Fusobacteriales</taxon>
        <taxon>Fusobacteriaceae</taxon>
        <taxon>Ilyobacter</taxon>
    </lineage>
</organism>
<dbReference type="RefSeq" id="WP_013387614.1">
    <property type="nucleotide sequence ID" value="NC_014632.1"/>
</dbReference>
<evidence type="ECO:0000313" key="2">
    <source>
        <dbReference type="Proteomes" id="UP000006875"/>
    </source>
</evidence>
<protein>
    <submittedName>
        <fullName evidence="1">Uncharacterized protein</fullName>
    </submittedName>
</protein>
<dbReference type="HOGENOM" id="CLU_978953_0_0_0"/>